<dbReference type="SMART" id="SM00356">
    <property type="entry name" value="ZnF_C3H1"/>
    <property type="match status" value="1"/>
</dbReference>
<evidence type="ECO:0000256" key="1">
    <source>
        <dbReference type="ARBA" id="ARBA00022723"/>
    </source>
</evidence>
<dbReference type="InterPro" id="IPR036855">
    <property type="entry name" value="Znf_CCCH_sf"/>
</dbReference>
<dbReference type="InterPro" id="IPR056276">
    <property type="entry name" value="AtC3H46-like_PABC-like"/>
</dbReference>
<evidence type="ECO:0000256" key="8">
    <source>
        <dbReference type="SAM" id="MobiDB-lite"/>
    </source>
</evidence>
<dbReference type="PROSITE" id="PS50103">
    <property type="entry name" value="ZF_C3H1"/>
    <property type="match status" value="1"/>
</dbReference>
<dbReference type="Gene3D" id="4.10.1000.10">
    <property type="entry name" value="Zinc finger, CCCH-type"/>
    <property type="match status" value="1"/>
</dbReference>
<reference evidence="12" key="1">
    <citation type="submission" date="2025-08" db="UniProtKB">
        <authorList>
            <consortium name="RefSeq"/>
        </authorList>
    </citation>
    <scope>IDENTIFICATION</scope>
</reference>
<keyword evidence="5" id="KW-0238">DNA-binding</keyword>
<feature type="domain" description="C3H1-type" evidence="10">
    <location>
        <begin position="200"/>
        <end position="227"/>
    </location>
</feature>
<dbReference type="GO" id="GO:0003677">
    <property type="term" value="F:DNA binding"/>
    <property type="evidence" value="ECO:0007669"/>
    <property type="project" value="UniProtKB-KW"/>
</dbReference>
<name>A0A6I9UPW7_SESIN</name>
<gene>
    <name evidence="12" type="primary">LOC105178776</name>
</gene>
<evidence type="ECO:0000313" key="11">
    <source>
        <dbReference type="Proteomes" id="UP000504604"/>
    </source>
</evidence>
<dbReference type="GO" id="GO:0008270">
    <property type="term" value="F:zinc ion binding"/>
    <property type="evidence" value="ECO:0007669"/>
    <property type="project" value="UniProtKB-KW"/>
</dbReference>
<keyword evidence="3 7" id="KW-0862">Zinc</keyword>
<feature type="compositionally biased region" description="Polar residues" evidence="8">
    <location>
        <begin position="495"/>
        <end position="504"/>
    </location>
</feature>
<evidence type="ECO:0000313" key="12">
    <source>
        <dbReference type="RefSeq" id="XP_011100627.1"/>
    </source>
</evidence>
<accession>A0A6I9UPW7</accession>
<sequence length="564" mass="62937">MDYSESTKMVFQRIQKLEPENVSKIIGYLLLKDFGELEMLRLAFSPEYIIQSLIQKVKQELSLTPKPSLSALVSAPQPKRSLGSNLPTKFTPFVPASSRSTWPPAALPAENSQLMSQVPIGQSVIQNLQYWPVAYSNSAAGGSSLGNQAQFLSLEDQLGSSCSLAGSDFHAQNYCMELAKHQVVNQKSSSSADVCPHLPESSMQICDNFRQGYCKYGGNCKYLHVLQMDNGYCMVLNPPTSDQSVNGSVKQLERELIELLKCRRGIPVSISSLPILYYDKYGKVLQAEGYFTEAHSKGKVGCLLTQLLAQMTSCIRLIDRPHGQQSIILGEDIPKYLKFIAERQEQESGGVGTCQVYLTFPPLSIFSEQDVDDYFSNYGPVREVRIPSQEKRMYGFVTFAYPETAALVLTKTNPHFIAGAQVLVKPYRHKPLVIERKTEEKAPHPIPNVPYFPDAESKSPPTPKPCQNKTSPKQQLIEEKEQLVELERKHVLETEATTSSSHNHASIIKNPSPPKEQYELQLDSLEDFPHIGYTGKGKVHDIKTSNKNQQSSEELNLPDSPFGD</sequence>
<feature type="domain" description="RRM" evidence="9">
    <location>
        <begin position="354"/>
        <end position="439"/>
    </location>
</feature>
<evidence type="ECO:0000256" key="7">
    <source>
        <dbReference type="PROSITE-ProRule" id="PRU00723"/>
    </source>
</evidence>
<organism evidence="11 12">
    <name type="scientific">Sesamum indicum</name>
    <name type="common">Oriental sesame</name>
    <name type="synonym">Sesamum orientale</name>
    <dbReference type="NCBI Taxonomy" id="4182"/>
    <lineage>
        <taxon>Eukaryota</taxon>
        <taxon>Viridiplantae</taxon>
        <taxon>Streptophyta</taxon>
        <taxon>Embryophyta</taxon>
        <taxon>Tracheophyta</taxon>
        <taxon>Spermatophyta</taxon>
        <taxon>Magnoliopsida</taxon>
        <taxon>eudicotyledons</taxon>
        <taxon>Gunneridae</taxon>
        <taxon>Pentapetalae</taxon>
        <taxon>asterids</taxon>
        <taxon>lamiids</taxon>
        <taxon>Lamiales</taxon>
        <taxon>Pedaliaceae</taxon>
        <taxon>Sesamum</taxon>
    </lineage>
</organism>
<dbReference type="RefSeq" id="XP_011100627.1">
    <property type="nucleotide sequence ID" value="XM_011102325.2"/>
</dbReference>
<evidence type="ECO:0000259" key="10">
    <source>
        <dbReference type="PROSITE" id="PS50103"/>
    </source>
</evidence>
<evidence type="ECO:0000256" key="6">
    <source>
        <dbReference type="PROSITE-ProRule" id="PRU00176"/>
    </source>
</evidence>
<proteinExistence type="predicted"/>
<protein>
    <submittedName>
        <fullName evidence="12">Zinc finger CCCH domain-containing protein 18</fullName>
    </submittedName>
</protein>
<dbReference type="SUPFAM" id="SSF90229">
    <property type="entry name" value="CCCH zinc finger"/>
    <property type="match status" value="1"/>
</dbReference>
<feature type="zinc finger region" description="C3H1-type" evidence="7">
    <location>
        <begin position="200"/>
        <end position="227"/>
    </location>
</feature>
<dbReference type="GO" id="GO:0003723">
    <property type="term" value="F:RNA binding"/>
    <property type="evidence" value="ECO:0007669"/>
    <property type="project" value="UniProtKB-UniRule"/>
</dbReference>
<feature type="compositionally biased region" description="Polar residues" evidence="8">
    <location>
        <begin position="465"/>
        <end position="474"/>
    </location>
</feature>
<dbReference type="Pfam" id="PF00642">
    <property type="entry name" value="zf-CCCH"/>
    <property type="match status" value="1"/>
</dbReference>
<dbReference type="GeneID" id="105178776"/>
<dbReference type="KEGG" id="sind:105178776"/>
<keyword evidence="11" id="KW-1185">Reference proteome</keyword>
<dbReference type="InterPro" id="IPR000571">
    <property type="entry name" value="Znf_CCCH"/>
</dbReference>
<dbReference type="InParanoid" id="A0A6I9UPW7"/>
<dbReference type="AlphaFoldDB" id="A0A6I9UPW7"/>
<keyword evidence="2 7" id="KW-0863">Zinc-finger</keyword>
<evidence type="ECO:0000256" key="2">
    <source>
        <dbReference type="ARBA" id="ARBA00022771"/>
    </source>
</evidence>
<dbReference type="OrthoDB" id="1914176at2759"/>
<dbReference type="PANTHER" id="PTHR24009">
    <property type="entry name" value="RNA-BINDING (RRM/RBD/RNP MOTIFS)"/>
    <property type="match status" value="1"/>
</dbReference>
<keyword evidence="4 6" id="KW-0694">RNA-binding</keyword>
<evidence type="ECO:0000256" key="4">
    <source>
        <dbReference type="ARBA" id="ARBA00022884"/>
    </source>
</evidence>
<keyword evidence="1 7" id="KW-0479">Metal-binding</keyword>
<dbReference type="Pfam" id="PF23182">
    <property type="entry name" value="PABC_AtC3H46"/>
    <property type="match status" value="1"/>
</dbReference>
<dbReference type="SUPFAM" id="SSF54928">
    <property type="entry name" value="RNA-binding domain, RBD"/>
    <property type="match status" value="1"/>
</dbReference>
<dbReference type="Gene3D" id="3.30.70.330">
    <property type="match status" value="1"/>
</dbReference>
<feature type="compositionally biased region" description="Polar residues" evidence="8">
    <location>
        <begin position="545"/>
        <end position="554"/>
    </location>
</feature>
<feature type="region of interest" description="Disordered" evidence="8">
    <location>
        <begin position="435"/>
        <end position="474"/>
    </location>
</feature>
<dbReference type="InterPro" id="IPR000504">
    <property type="entry name" value="RRM_dom"/>
</dbReference>
<dbReference type="InterPro" id="IPR012677">
    <property type="entry name" value="Nucleotide-bd_a/b_plait_sf"/>
</dbReference>
<dbReference type="SMART" id="SM00360">
    <property type="entry name" value="RRM"/>
    <property type="match status" value="1"/>
</dbReference>
<dbReference type="Proteomes" id="UP000504604">
    <property type="component" value="Unplaced"/>
</dbReference>
<dbReference type="Pfam" id="PF00076">
    <property type="entry name" value="RRM_1"/>
    <property type="match status" value="1"/>
</dbReference>
<dbReference type="PANTHER" id="PTHR24009:SF0">
    <property type="entry name" value="ZINC FINGER CCCH DOMAIN-CONTAINING PROTEIN 18"/>
    <property type="match status" value="1"/>
</dbReference>
<evidence type="ECO:0000259" key="9">
    <source>
        <dbReference type="PROSITE" id="PS50102"/>
    </source>
</evidence>
<evidence type="ECO:0000256" key="3">
    <source>
        <dbReference type="ARBA" id="ARBA00022833"/>
    </source>
</evidence>
<dbReference type="PROSITE" id="PS50102">
    <property type="entry name" value="RRM"/>
    <property type="match status" value="1"/>
</dbReference>
<feature type="region of interest" description="Disordered" evidence="8">
    <location>
        <begin position="494"/>
        <end position="564"/>
    </location>
</feature>
<evidence type="ECO:0000256" key="5">
    <source>
        <dbReference type="ARBA" id="ARBA00023125"/>
    </source>
</evidence>
<dbReference type="InterPro" id="IPR035979">
    <property type="entry name" value="RBD_domain_sf"/>
</dbReference>